<dbReference type="InterPro" id="IPR032466">
    <property type="entry name" value="Metal_Hydrolase"/>
</dbReference>
<dbReference type="Proteomes" id="UP000053477">
    <property type="component" value="Unassembled WGS sequence"/>
</dbReference>
<dbReference type="AlphaFoldDB" id="A0A0H2RJY7"/>
<feature type="compositionally biased region" description="Low complexity" evidence="1">
    <location>
        <begin position="323"/>
        <end position="332"/>
    </location>
</feature>
<keyword evidence="3" id="KW-1185">Reference proteome</keyword>
<dbReference type="InParanoid" id="A0A0H2RJY7"/>
<accession>A0A0H2RJY7</accession>
<gene>
    <name evidence="2" type="ORF">SCHPADRAFT_875739</name>
</gene>
<dbReference type="PANTHER" id="PTHR32027:SF0">
    <property type="entry name" value="CYTOSINE DEAMINASE"/>
    <property type="match status" value="1"/>
</dbReference>
<evidence type="ECO:0000313" key="3">
    <source>
        <dbReference type="Proteomes" id="UP000053477"/>
    </source>
</evidence>
<name>A0A0H2RJY7_9AGAM</name>
<dbReference type="EMBL" id="KQ085982">
    <property type="protein sequence ID" value="KLO12194.1"/>
    <property type="molecule type" value="Genomic_DNA"/>
</dbReference>
<sequence length="492" mass="53942">MLISNVHLPYLDEDNAGHLYSIRCTDGFIESVERQPQNHPVANNEDVDLIDGKGGLLLPSLCHSHIHLDKCYILEQGEPLTTGDFAEALRVTSAVKAGFVERTDDLYARGRRLIQESVASGVTSMRAHVEVDAIVGSACLEVGLRLSEEFKDVCDVEIAVFMQDPIFDSERDIDFGKNASVLKDVLDRYASSSKAFTAVGSAPYVERTREQQLKNIEFIISLAQNYDLHLDFHLDYDLKPCDEATEQASEDDPLIFAVLSYLAQPSSAKVKSLTVGHMTRLSVFTPPLISRLRSYLEAIPPESSLRSISFVGLPQSDLYMMGRRSSSSSSTSERYEESFGGPSTPRGTLDVLRFRRFCDSVNEKLRGEHARSIFVNVAMSVNNVANAFTPQGTADPLSLCTLGVAVYQSATKESCRVLLESISTASKLAVGDVHSSVLADPLSILPTSGRPADFVILHDNSDIQSAVLSPSYSRTTIKGGRVVSWRVGVVHM</sequence>
<dbReference type="OrthoDB" id="10266980at2759"/>
<evidence type="ECO:0000313" key="2">
    <source>
        <dbReference type="EMBL" id="KLO12194.1"/>
    </source>
</evidence>
<reference evidence="2 3" key="1">
    <citation type="submission" date="2015-04" db="EMBL/GenBank/DDBJ databases">
        <title>Complete genome sequence of Schizopora paradoxa KUC8140, a cosmopolitan wood degrader in East Asia.</title>
        <authorList>
            <consortium name="DOE Joint Genome Institute"/>
            <person name="Min B."/>
            <person name="Park H."/>
            <person name="Jang Y."/>
            <person name="Kim J.-J."/>
            <person name="Kim K.H."/>
            <person name="Pangilinan J."/>
            <person name="Lipzen A."/>
            <person name="Riley R."/>
            <person name="Grigoriev I.V."/>
            <person name="Spatafora J.W."/>
            <person name="Choi I.-G."/>
        </authorList>
    </citation>
    <scope>NUCLEOTIDE SEQUENCE [LARGE SCALE GENOMIC DNA]</scope>
    <source>
        <strain evidence="2 3">KUC8140</strain>
    </source>
</reference>
<dbReference type="SUPFAM" id="SSF51556">
    <property type="entry name" value="Metallo-dependent hydrolases"/>
    <property type="match status" value="1"/>
</dbReference>
<dbReference type="Gene3D" id="3.20.20.140">
    <property type="entry name" value="Metal-dependent hydrolases"/>
    <property type="match status" value="1"/>
</dbReference>
<dbReference type="InterPro" id="IPR052349">
    <property type="entry name" value="Metallo-hydrolase_Enzymes"/>
</dbReference>
<keyword evidence="2" id="KW-0378">Hydrolase</keyword>
<dbReference type="STRING" id="27342.A0A0H2RJY7"/>
<protein>
    <submittedName>
        <fullName evidence="2">Metallo-dependent hydrolase</fullName>
    </submittedName>
</protein>
<feature type="region of interest" description="Disordered" evidence="1">
    <location>
        <begin position="322"/>
        <end position="343"/>
    </location>
</feature>
<organism evidence="2 3">
    <name type="scientific">Schizopora paradoxa</name>
    <dbReference type="NCBI Taxonomy" id="27342"/>
    <lineage>
        <taxon>Eukaryota</taxon>
        <taxon>Fungi</taxon>
        <taxon>Dikarya</taxon>
        <taxon>Basidiomycota</taxon>
        <taxon>Agaricomycotina</taxon>
        <taxon>Agaricomycetes</taxon>
        <taxon>Hymenochaetales</taxon>
        <taxon>Schizoporaceae</taxon>
        <taxon>Schizopora</taxon>
    </lineage>
</organism>
<evidence type="ECO:0000256" key="1">
    <source>
        <dbReference type="SAM" id="MobiDB-lite"/>
    </source>
</evidence>
<proteinExistence type="predicted"/>
<dbReference type="PANTHER" id="PTHR32027">
    <property type="entry name" value="CYTOSINE DEAMINASE"/>
    <property type="match status" value="1"/>
</dbReference>
<dbReference type="GO" id="GO:0016814">
    <property type="term" value="F:hydrolase activity, acting on carbon-nitrogen (but not peptide) bonds, in cyclic amidines"/>
    <property type="evidence" value="ECO:0007669"/>
    <property type="project" value="TreeGrafter"/>
</dbReference>